<evidence type="ECO:0000313" key="2">
    <source>
        <dbReference type="EMBL" id="CAG8496363.1"/>
    </source>
</evidence>
<dbReference type="AlphaFoldDB" id="A0A9N8ZHV5"/>
<protein>
    <submittedName>
        <fullName evidence="2">19412_t:CDS:1</fullName>
    </submittedName>
</protein>
<comment type="caution">
    <text evidence="2">The sequence shown here is derived from an EMBL/GenBank/DDBJ whole genome shotgun (WGS) entry which is preliminary data.</text>
</comment>
<reference evidence="2" key="1">
    <citation type="submission" date="2021-06" db="EMBL/GenBank/DDBJ databases">
        <authorList>
            <person name="Kallberg Y."/>
            <person name="Tangrot J."/>
            <person name="Rosling A."/>
        </authorList>
    </citation>
    <scope>NUCLEOTIDE SEQUENCE</scope>
    <source>
        <strain evidence="2">IN212</strain>
    </source>
</reference>
<keyword evidence="1" id="KW-0812">Transmembrane</keyword>
<sequence length="44" mass="5532">MKEWLYNKDKKLYKEVKNQYHKCFINNFIIYLSCPLMAFSRLLR</sequence>
<feature type="transmembrane region" description="Helical" evidence="1">
    <location>
        <begin position="24"/>
        <end position="43"/>
    </location>
</feature>
<name>A0A9N8ZHV5_9GLOM</name>
<dbReference type="EMBL" id="CAJVPZ010001625">
    <property type="protein sequence ID" value="CAG8496363.1"/>
    <property type="molecule type" value="Genomic_DNA"/>
</dbReference>
<keyword evidence="3" id="KW-1185">Reference proteome</keyword>
<organism evidence="2 3">
    <name type="scientific">Racocetra fulgida</name>
    <dbReference type="NCBI Taxonomy" id="60492"/>
    <lineage>
        <taxon>Eukaryota</taxon>
        <taxon>Fungi</taxon>
        <taxon>Fungi incertae sedis</taxon>
        <taxon>Mucoromycota</taxon>
        <taxon>Glomeromycotina</taxon>
        <taxon>Glomeromycetes</taxon>
        <taxon>Diversisporales</taxon>
        <taxon>Gigasporaceae</taxon>
        <taxon>Racocetra</taxon>
    </lineage>
</organism>
<evidence type="ECO:0000256" key="1">
    <source>
        <dbReference type="SAM" id="Phobius"/>
    </source>
</evidence>
<evidence type="ECO:0000313" key="3">
    <source>
        <dbReference type="Proteomes" id="UP000789396"/>
    </source>
</evidence>
<proteinExistence type="predicted"/>
<accession>A0A9N8ZHV5</accession>
<keyword evidence="1" id="KW-0472">Membrane</keyword>
<gene>
    <name evidence="2" type="ORF">RFULGI_LOCUS2224</name>
</gene>
<keyword evidence="1" id="KW-1133">Transmembrane helix</keyword>
<dbReference type="Proteomes" id="UP000789396">
    <property type="component" value="Unassembled WGS sequence"/>
</dbReference>